<dbReference type="InterPro" id="IPR052032">
    <property type="entry name" value="ATP-dep_AA_Ligase"/>
</dbReference>
<dbReference type="AlphaFoldDB" id="I5AWF0"/>
<organism evidence="6 7">
    <name type="scientific">Eubacterium cellulosolvens (strain ATCC 43171 / JCM 9499 / 6)</name>
    <name type="common">Cillobacterium cellulosolvens</name>
    <dbReference type="NCBI Taxonomy" id="633697"/>
    <lineage>
        <taxon>Bacteria</taxon>
        <taxon>Bacillati</taxon>
        <taxon>Bacillota</taxon>
        <taxon>Clostridia</taxon>
        <taxon>Eubacteriales</taxon>
        <taxon>Eubacteriaceae</taxon>
        <taxon>Eubacterium</taxon>
    </lineage>
</organism>
<protein>
    <recommendedName>
        <fullName evidence="5">ATP-grasp domain-containing protein</fullName>
    </recommendedName>
</protein>
<dbReference type="GO" id="GO:0005524">
    <property type="term" value="F:ATP binding"/>
    <property type="evidence" value="ECO:0007669"/>
    <property type="project" value="UniProtKB-UniRule"/>
</dbReference>
<evidence type="ECO:0000259" key="5">
    <source>
        <dbReference type="PROSITE" id="PS50975"/>
    </source>
</evidence>
<proteinExistence type="predicted"/>
<dbReference type="SUPFAM" id="SSF56059">
    <property type="entry name" value="Glutathione synthetase ATP-binding domain-like"/>
    <property type="match status" value="1"/>
</dbReference>
<evidence type="ECO:0000313" key="6">
    <source>
        <dbReference type="EMBL" id="EIM58123.1"/>
    </source>
</evidence>
<feature type="domain" description="ATP-grasp" evidence="5">
    <location>
        <begin position="125"/>
        <end position="327"/>
    </location>
</feature>
<keyword evidence="1" id="KW-0436">Ligase</keyword>
<dbReference type="GO" id="GO:0016874">
    <property type="term" value="F:ligase activity"/>
    <property type="evidence" value="ECO:0007669"/>
    <property type="project" value="UniProtKB-KW"/>
</dbReference>
<dbReference type="OrthoDB" id="9803907at2"/>
<accession>I5AWF0</accession>
<dbReference type="PANTHER" id="PTHR43585:SF2">
    <property type="entry name" value="ATP-GRASP ENZYME FSQD"/>
    <property type="match status" value="1"/>
</dbReference>
<dbReference type="Proteomes" id="UP000005753">
    <property type="component" value="Chromosome"/>
</dbReference>
<dbReference type="HOGENOM" id="CLU_467521_0_0_9"/>
<reference evidence="6 7" key="1">
    <citation type="submission" date="2010-08" db="EMBL/GenBank/DDBJ databases">
        <authorList>
            <consortium name="US DOE Joint Genome Institute (JGI-PGF)"/>
            <person name="Lucas S."/>
            <person name="Copeland A."/>
            <person name="Lapidus A."/>
            <person name="Cheng J.-F."/>
            <person name="Bruce D."/>
            <person name="Goodwin L."/>
            <person name="Pitluck S."/>
            <person name="Land M.L."/>
            <person name="Hauser L."/>
            <person name="Chang Y.-J."/>
            <person name="Anderson I.J."/>
            <person name="Johnson E."/>
            <person name="Mulhopadhyay B."/>
            <person name="Kyrpides N."/>
            <person name="Woyke T.J."/>
        </authorList>
    </citation>
    <scope>NUCLEOTIDE SEQUENCE [LARGE SCALE GENOMIC DNA]</scope>
    <source>
        <strain evidence="6 7">6</strain>
    </source>
</reference>
<dbReference type="EMBL" id="CM001487">
    <property type="protein sequence ID" value="EIM58123.1"/>
    <property type="molecule type" value="Genomic_DNA"/>
</dbReference>
<dbReference type="PANTHER" id="PTHR43585">
    <property type="entry name" value="FUMIPYRROLE BIOSYNTHESIS PROTEIN C"/>
    <property type="match status" value="1"/>
</dbReference>
<dbReference type="InterPro" id="IPR011761">
    <property type="entry name" value="ATP-grasp"/>
</dbReference>
<dbReference type="GO" id="GO:0046872">
    <property type="term" value="F:metal ion binding"/>
    <property type="evidence" value="ECO:0007669"/>
    <property type="project" value="InterPro"/>
</dbReference>
<gene>
    <name evidence="6" type="ORF">EubceDRAFT1_2395</name>
</gene>
<name>I5AWF0_EUBC6</name>
<dbReference type="eggNOG" id="COG0151">
    <property type="taxonomic scope" value="Bacteria"/>
</dbReference>
<keyword evidence="3 4" id="KW-0067">ATP-binding</keyword>
<evidence type="ECO:0000256" key="1">
    <source>
        <dbReference type="ARBA" id="ARBA00022598"/>
    </source>
</evidence>
<evidence type="ECO:0000256" key="3">
    <source>
        <dbReference type="ARBA" id="ARBA00022840"/>
    </source>
</evidence>
<dbReference type="Gene3D" id="3.30.470.20">
    <property type="entry name" value="ATP-grasp fold, B domain"/>
    <property type="match status" value="1"/>
</dbReference>
<evidence type="ECO:0000256" key="4">
    <source>
        <dbReference type="PROSITE-ProRule" id="PRU00409"/>
    </source>
</evidence>
<dbReference type="PROSITE" id="PS50975">
    <property type="entry name" value="ATP_GRASP"/>
    <property type="match status" value="1"/>
</dbReference>
<reference evidence="6 7" key="2">
    <citation type="submission" date="2012-02" db="EMBL/GenBank/DDBJ databases">
        <title>Improved High-Quality Draft sequence of Eubacterium cellulosolvens 6.</title>
        <authorList>
            <consortium name="US DOE Joint Genome Institute"/>
            <person name="Lucas S."/>
            <person name="Han J."/>
            <person name="Lapidus A."/>
            <person name="Cheng J.-F."/>
            <person name="Goodwin L."/>
            <person name="Pitluck S."/>
            <person name="Peters L."/>
            <person name="Mikhailova N."/>
            <person name="Gu W."/>
            <person name="Detter J.C."/>
            <person name="Han C."/>
            <person name="Tapia R."/>
            <person name="Land M."/>
            <person name="Hauser L."/>
            <person name="Kyrpides N."/>
            <person name="Ivanova N."/>
            <person name="Pagani I."/>
            <person name="Johnson E."/>
            <person name="Mukhopadhyay B."/>
            <person name="Anderson I."/>
            <person name="Woyke T."/>
        </authorList>
    </citation>
    <scope>NUCLEOTIDE SEQUENCE [LARGE SCALE GENOMIC DNA]</scope>
    <source>
        <strain evidence="6 7">6</strain>
    </source>
</reference>
<dbReference type="STRING" id="633697.EubceDRAFT1_2395"/>
<sequence>MEKKKAILIVGAISTGIQYVYDVIERGYIPIVLYPKKANHSKDQTLYEMERDSAVKRFPAEVIVIRSESNDYESIAKELDDYRIVAVLQGNKDEAELTVRLSAHFGVNGNDPAFISGYTDKYRMQQTLAEQGLNSVACCLCSSFEEAKAFMNTRNLNSIVIKSVSNPGDLKASICSDDRDIAQIFEKGLNAEDPDHATGKRLLVQECLEGIEYIVNTCSCAGQHMVTDIWRYHKIPPSEGGEGSVYDYAILVRELMPEQEELCRFAMKAIDALGVKYGPTNGEYILANDGPYLLSLATSPMEPNVKKKFLEKGLSHHITNLAFDSYLKGYYFDYVANLPYEPHGALMFKYFIAQKNQVVLDFPIIPILRKIKSYHSLNIRSKILSMQLEKTVDLDTSSGMLYLASDDEVQIWSDYYLIRALERDYFSLLFSVLDNEEWYYEDGHTWTHEEKTTVLEQLIDKRLNTLILHTGDEPGVVGDPWISESDAVTVIGIEETSRLAGMWNRVIFDFDNRPSTMEEMIEAIFQVSDTLAPGGLALVPGWSIANFPHGKEGLLAILVIADLRINIPRWNSMDIISLTKKEV</sequence>
<evidence type="ECO:0000313" key="7">
    <source>
        <dbReference type="Proteomes" id="UP000005753"/>
    </source>
</evidence>
<keyword evidence="2 4" id="KW-0547">Nucleotide-binding</keyword>
<keyword evidence="7" id="KW-1185">Reference proteome</keyword>
<evidence type="ECO:0000256" key="2">
    <source>
        <dbReference type="ARBA" id="ARBA00022741"/>
    </source>
</evidence>